<reference evidence="2" key="1">
    <citation type="submission" date="2022-11" db="UniProtKB">
        <authorList>
            <consortium name="WormBaseParasite"/>
        </authorList>
    </citation>
    <scope>IDENTIFICATION</scope>
</reference>
<dbReference type="Proteomes" id="UP000887576">
    <property type="component" value="Unplaced"/>
</dbReference>
<dbReference type="WBParaSite" id="JU765_v2.g15907.t1">
    <property type="protein sequence ID" value="JU765_v2.g15907.t1"/>
    <property type="gene ID" value="JU765_v2.g15907"/>
</dbReference>
<organism evidence="1 2">
    <name type="scientific">Panagrolaimus sp. JU765</name>
    <dbReference type="NCBI Taxonomy" id="591449"/>
    <lineage>
        <taxon>Eukaryota</taxon>
        <taxon>Metazoa</taxon>
        <taxon>Ecdysozoa</taxon>
        <taxon>Nematoda</taxon>
        <taxon>Chromadorea</taxon>
        <taxon>Rhabditida</taxon>
        <taxon>Tylenchina</taxon>
        <taxon>Panagrolaimomorpha</taxon>
        <taxon>Panagrolaimoidea</taxon>
        <taxon>Panagrolaimidae</taxon>
        <taxon>Panagrolaimus</taxon>
    </lineage>
</organism>
<evidence type="ECO:0000313" key="1">
    <source>
        <dbReference type="Proteomes" id="UP000887576"/>
    </source>
</evidence>
<accession>A0AC34QFT5</accession>
<name>A0AC34QFT5_9BILA</name>
<evidence type="ECO:0000313" key="2">
    <source>
        <dbReference type="WBParaSite" id="JU765_v2.g15907.t1"/>
    </source>
</evidence>
<sequence length="232" mass="26497">MADPVASFLEREQGIFGDLDGTAADVPTINEPFPETNGVGVLNDDFPATNLNGINGISSVVSNGAEARTISPAASEKSENEPVFQSKPDFEPDSVYKWREGYERNLKKLGELYFYFEPDSVYKWREGYERNLKKLDADEEKMVEDLKLQAKKELEEFEKKRQADLEKRKKENREKQKEFLKNVEKASAGILWQRIAKVVEEDEKTPKNIVDTDRMRELLLQCKDGGPKPTSD</sequence>
<protein>
    <submittedName>
        <fullName evidence="2">Clathrin light chain</fullName>
    </submittedName>
</protein>
<proteinExistence type="predicted"/>